<comment type="similarity">
    <text evidence="1">Belongs to the enoyl-CoA hydratase/isomerase family.</text>
</comment>
<evidence type="ECO:0000256" key="1">
    <source>
        <dbReference type="ARBA" id="ARBA00005254"/>
    </source>
</evidence>
<dbReference type="EMBL" id="JAEKNR010000155">
    <property type="protein sequence ID" value="MBJ7599469.1"/>
    <property type="molecule type" value="Genomic_DNA"/>
</dbReference>
<organism evidence="2 3">
    <name type="scientific">Candidatus Nephthysia bennettiae</name>
    <dbReference type="NCBI Taxonomy" id="3127016"/>
    <lineage>
        <taxon>Bacteria</taxon>
        <taxon>Bacillati</taxon>
        <taxon>Candidatus Dormiibacterota</taxon>
        <taxon>Candidatus Dormibacteria</taxon>
        <taxon>Candidatus Dormibacterales</taxon>
        <taxon>Candidatus Dormibacteraceae</taxon>
        <taxon>Candidatus Nephthysia</taxon>
    </lineage>
</organism>
<gene>
    <name evidence="2" type="ORF">JF922_15500</name>
</gene>
<evidence type="ECO:0000313" key="2">
    <source>
        <dbReference type="EMBL" id="MBJ7599469.1"/>
    </source>
</evidence>
<sequence>MTESDHQPVLYSQSGSVAVISLNRPEYRNAQNSAMTYALDAAFHRAAMDDGVAVIVLRGNGKHFSAGHDIGSPGRDVDVSYPRVTMWPDHIGKPGIESRLNRESEVYVEIVRRWREIPKPTIAAVQGACVAGGLMLAWACDLLVAADDAFFSDPVLRMGAPGVEFFAHPWQMGPRFAKEFLFLGERVDAQRARELGMVNRVVASAELDSTVMAMAETIATMPRMALILAKKAVNFAEDAMGLRQGIDHSFALHQLAHASSVETAGNAILGATPESLKKAGQG</sequence>
<protein>
    <submittedName>
        <fullName evidence="2">Enoyl-CoA hydratase</fullName>
    </submittedName>
</protein>
<reference evidence="2" key="1">
    <citation type="submission" date="2020-10" db="EMBL/GenBank/DDBJ databases">
        <title>Ca. Dormibacterota MAGs.</title>
        <authorList>
            <person name="Montgomery K."/>
        </authorList>
    </citation>
    <scope>NUCLEOTIDE SEQUENCE [LARGE SCALE GENOMIC DNA]</scope>
    <source>
        <strain evidence="2">SC8812_S17_10</strain>
    </source>
</reference>
<keyword evidence="3" id="KW-1185">Reference proteome</keyword>
<dbReference type="AlphaFoldDB" id="A0A934K3T6"/>
<evidence type="ECO:0000313" key="3">
    <source>
        <dbReference type="Proteomes" id="UP000612893"/>
    </source>
</evidence>
<dbReference type="Proteomes" id="UP000612893">
    <property type="component" value="Unassembled WGS sequence"/>
</dbReference>
<name>A0A934K3T6_9BACT</name>
<dbReference type="GO" id="GO:0003824">
    <property type="term" value="F:catalytic activity"/>
    <property type="evidence" value="ECO:0007669"/>
    <property type="project" value="UniProtKB-ARBA"/>
</dbReference>
<comment type="caution">
    <text evidence="2">The sequence shown here is derived from an EMBL/GenBank/DDBJ whole genome shotgun (WGS) entry which is preliminary data.</text>
</comment>
<dbReference type="Pfam" id="PF00378">
    <property type="entry name" value="ECH_1"/>
    <property type="match status" value="2"/>
</dbReference>
<accession>A0A934K3T6</accession>
<dbReference type="RefSeq" id="WP_338202968.1">
    <property type="nucleotide sequence ID" value="NZ_JAEKNR010000155.1"/>
</dbReference>
<dbReference type="Gene3D" id="3.90.226.10">
    <property type="entry name" value="2-enoyl-CoA Hydratase, Chain A, domain 1"/>
    <property type="match status" value="1"/>
</dbReference>
<dbReference type="PANTHER" id="PTHR43802:SF1">
    <property type="entry name" value="IP11341P-RELATED"/>
    <property type="match status" value="1"/>
</dbReference>
<dbReference type="PANTHER" id="PTHR43802">
    <property type="entry name" value="ENOYL-COA HYDRATASE"/>
    <property type="match status" value="1"/>
</dbReference>
<dbReference type="NCBIfam" id="NF006140">
    <property type="entry name" value="PRK08290.1"/>
    <property type="match status" value="1"/>
</dbReference>
<proteinExistence type="inferred from homology"/>
<dbReference type="CDD" id="cd06558">
    <property type="entry name" value="crotonase-like"/>
    <property type="match status" value="1"/>
</dbReference>
<dbReference type="InterPro" id="IPR001753">
    <property type="entry name" value="Enoyl-CoA_hydra/iso"/>
</dbReference>
<dbReference type="InterPro" id="IPR029045">
    <property type="entry name" value="ClpP/crotonase-like_dom_sf"/>
</dbReference>
<dbReference type="SUPFAM" id="SSF52096">
    <property type="entry name" value="ClpP/crotonase"/>
    <property type="match status" value="1"/>
</dbReference>